<dbReference type="AlphaFoldDB" id="A0A6V7TPU9"/>
<accession>A0A6V7TPU9</accession>
<protein>
    <submittedName>
        <fullName evidence="1">Uncharacterized protein</fullName>
    </submittedName>
</protein>
<dbReference type="Proteomes" id="UP000580250">
    <property type="component" value="Unassembled WGS sequence"/>
</dbReference>
<dbReference type="EMBL" id="CAJEWN010000009">
    <property type="protein sequence ID" value="CAD2130400.1"/>
    <property type="molecule type" value="Genomic_DNA"/>
</dbReference>
<proteinExistence type="predicted"/>
<reference evidence="1 2" key="1">
    <citation type="submission" date="2020-08" db="EMBL/GenBank/DDBJ databases">
        <authorList>
            <person name="Koutsovoulos G."/>
            <person name="Danchin GJ E."/>
        </authorList>
    </citation>
    <scope>NUCLEOTIDE SEQUENCE [LARGE SCALE GENOMIC DNA]</scope>
</reference>
<sequence length="62" mass="7254">MSEISSRGRSEMTKVPEIGTVGNRKWLKSRNSEISPNFRKSEFLNFYKNEKGELIVFFVLIK</sequence>
<evidence type="ECO:0000313" key="1">
    <source>
        <dbReference type="EMBL" id="CAD2130400.1"/>
    </source>
</evidence>
<evidence type="ECO:0000313" key="2">
    <source>
        <dbReference type="Proteomes" id="UP000580250"/>
    </source>
</evidence>
<gene>
    <name evidence="1" type="ORF">MENT_LOCUS2965</name>
</gene>
<name>A0A6V7TPU9_MELEN</name>
<organism evidence="1 2">
    <name type="scientific">Meloidogyne enterolobii</name>
    <name type="common">Root-knot nematode worm</name>
    <name type="synonym">Meloidogyne mayaguensis</name>
    <dbReference type="NCBI Taxonomy" id="390850"/>
    <lineage>
        <taxon>Eukaryota</taxon>
        <taxon>Metazoa</taxon>
        <taxon>Ecdysozoa</taxon>
        <taxon>Nematoda</taxon>
        <taxon>Chromadorea</taxon>
        <taxon>Rhabditida</taxon>
        <taxon>Tylenchina</taxon>
        <taxon>Tylenchomorpha</taxon>
        <taxon>Tylenchoidea</taxon>
        <taxon>Meloidogynidae</taxon>
        <taxon>Meloidogyninae</taxon>
        <taxon>Meloidogyne</taxon>
    </lineage>
</organism>
<comment type="caution">
    <text evidence="1">The sequence shown here is derived from an EMBL/GenBank/DDBJ whole genome shotgun (WGS) entry which is preliminary data.</text>
</comment>